<feature type="domain" description="CN hydrolase" evidence="2">
    <location>
        <begin position="1"/>
        <end position="101"/>
    </location>
</feature>
<sequence>MYGLQGAEIVFNPSATIDSLSESLWAVEARCAAIANNYFVVGINRVGTETFPREFTSGDGKAAHRDFGHFFGSSYITDPQGSRTPCLSRLRDGIIAADVDLNQITSTRDHWGFQVSIRQGKRLDTDPFKMTARLDLYAAALTDYVKKLKLDHPYSVSPHPYRSGHMVSTRCN</sequence>
<name>A0ABD2PJR2_9PLAT</name>
<dbReference type="AlphaFoldDB" id="A0ABD2PJR2"/>
<gene>
    <name evidence="3" type="ORF">Ciccas_014320</name>
</gene>
<dbReference type="InterPro" id="IPR050345">
    <property type="entry name" value="Aliph_Amidase/BUP"/>
</dbReference>
<organism evidence="3 4">
    <name type="scientific">Cichlidogyrus casuarinus</name>
    <dbReference type="NCBI Taxonomy" id="1844966"/>
    <lineage>
        <taxon>Eukaryota</taxon>
        <taxon>Metazoa</taxon>
        <taxon>Spiralia</taxon>
        <taxon>Lophotrochozoa</taxon>
        <taxon>Platyhelminthes</taxon>
        <taxon>Monogenea</taxon>
        <taxon>Monopisthocotylea</taxon>
        <taxon>Dactylogyridea</taxon>
        <taxon>Ancyrocephalidae</taxon>
        <taxon>Cichlidogyrus</taxon>
    </lineage>
</organism>
<protein>
    <recommendedName>
        <fullName evidence="2">CN hydrolase domain-containing protein</fullName>
    </recommendedName>
</protein>
<evidence type="ECO:0000313" key="3">
    <source>
        <dbReference type="EMBL" id="KAL3307173.1"/>
    </source>
</evidence>
<evidence type="ECO:0000256" key="1">
    <source>
        <dbReference type="ARBA" id="ARBA00022801"/>
    </source>
</evidence>
<comment type="caution">
    <text evidence="3">The sequence shown here is derived from an EMBL/GenBank/DDBJ whole genome shotgun (WGS) entry which is preliminary data.</text>
</comment>
<dbReference type="EMBL" id="JBJKFK010008110">
    <property type="protein sequence ID" value="KAL3307173.1"/>
    <property type="molecule type" value="Genomic_DNA"/>
</dbReference>
<accession>A0ABD2PJR2</accession>
<dbReference type="Pfam" id="PF00795">
    <property type="entry name" value="CN_hydrolase"/>
    <property type="match status" value="1"/>
</dbReference>
<dbReference type="InterPro" id="IPR036526">
    <property type="entry name" value="C-N_Hydrolase_sf"/>
</dbReference>
<keyword evidence="1" id="KW-0378">Hydrolase</keyword>
<dbReference type="Gene3D" id="3.60.110.10">
    <property type="entry name" value="Carbon-nitrogen hydrolase"/>
    <property type="match status" value="1"/>
</dbReference>
<proteinExistence type="predicted"/>
<evidence type="ECO:0000313" key="4">
    <source>
        <dbReference type="Proteomes" id="UP001626550"/>
    </source>
</evidence>
<evidence type="ECO:0000259" key="2">
    <source>
        <dbReference type="PROSITE" id="PS50263"/>
    </source>
</evidence>
<dbReference type="Proteomes" id="UP001626550">
    <property type="component" value="Unassembled WGS sequence"/>
</dbReference>
<reference evidence="3 4" key="1">
    <citation type="submission" date="2024-11" db="EMBL/GenBank/DDBJ databases">
        <title>Adaptive evolution of stress response genes in parasites aligns with host niche diversity.</title>
        <authorList>
            <person name="Hahn C."/>
            <person name="Resl P."/>
        </authorList>
    </citation>
    <scope>NUCLEOTIDE SEQUENCE [LARGE SCALE GENOMIC DNA]</scope>
    <source>
        <strain evidence="3">EGGRZ-B1_66</strain>
        <tissue evidence="3">Body</tissue>
    </source>
</reference>
<dbReference type="InterPro" id="IPR003010">
    <property type="entry name" value="C-N_Hydrolase"/>
</dbReference>
<dbReference type="SUPFAM" id="SSF56317">
    <property type="entry name" value="Carbon-nitrogen hydrolase"/>
    <property type="match status" value="1"/>
</dbReference>
<dbReference type="PANTHER" id="PTHR43674">
    <property type="entry name" value="NITRILASE C965.09-RELATED"/>
    <property type="match status" value="1"/>
</dbReference>
<dbReference type="GO" id="GO:0016811">
    <property type="term" value="F:hydrolase activity, acting on carbon-nitrogen (but not peptide) bonds, in linear amides"/>
    <property type="evidence" value="ECO:0007669"/>
    <property type="project" value="UniProtKB-ARBA"/>
</dbReference>
<dbReference type="PANTHER" id="PTHR43674:SF2">
    <property type="entry name" value="BETA-UREIDOPROPIONASE"/>
    <property type="match status" value="1"/>
</dbReference>
<keyword evidence="4" id="KW-1185">Reference proteome</keyword>
<dbReference type="PROSITE" id="PS50263">
    <property type="entry name" value="CN_HYDROLASE"/>
    <property type="match status" value="1"/>
</dbReference>